<keyword evidence="8" id="KW-0325">Glycoprotein</keyword>
<evidence type="ECO:0000256" key="3">
    <source>
        <dbReference type="ARBA" id="ARBA00022473"/>
    </source>
</evidence>
<sequence>MELPKKLRWDQFLILAAALVSPALPVLCNDILSLRVAGDPVLTPNSVCLRLAGLSKRQMRMCVRNPDVTASALQGIQVAIHECQHQLRDQRWNCSTLEGLEKLPHHSTILNRGFRESAFSLALLAAGVAHSVASACSMGKLKGCGCDAKRRHDDDKIRLKLTQLQLQTLQKGGVGIDLTRPLLSDLSVHNSNLRSDQPGALKPLPDELRAMQDTWEWGGCSHDLRFGERFSRDWLDSRGSPRDIHARMRIHNNRVGRQIVTDNMTRKCKCHGTSGSCQFKTCWHVSPEFRLVGSILKKKYLSAIFVNSQNKNNGVFNPRTENRASGRSRVFSGVRRQSVSRELVYFEKSVDFCEVDPSADSPGTHGRICNKTSYSTDSCSSLCCGRGHNILKHSRNERCNCRFHWCCYVLCEECHLTEWVNVCK</sequence>
<keyword evidence="12" id="KW-1185">Reference proteome</keyword>
<evidence type="ECO:0000256" key="8">
    <source>
        <dbReference type="ARBA" id="ARBA00023180"/>
    </source>
</evidence>
<name>A0A8C5GMZ9_GOUWI</name>
<dbReference type="AlphaFoldDB" id="A0A8C5GMZ9"/>
<dbReference type="GO" id="GO:0030182">
    <property type="term" value="P:neuron differentiation"/>
    <property type="evidence" value="ECO:0007669"/>
    <property type="project" value="TreeGrafter"/>
</dbReference>
<dbReference type="CTD" id="7480"/>
<dbReference type="InterPro" id="IPR043158">
    <property type="entry name" value="Wnt_C"/>
</dbReference>
<dbReference type="GO" id="GO:0048513">
    <property type="term" value="P:animal organ development"/>
    <property type="evidence" value="ECO:0007669"/>
    <property type="project" value="UniProtKB-ARBA"/>
</dbReference>
<evidence type="ECO:0000313" key="12">
    <source>
        <dbReference type="Proteomes" id="UP000694680"/>
    </source>
</evidence>
<dbReference type="InterPro" id="IPR018161">
    <property type="entry name" value="Wnt_CS"/>
</dbReference>
<reference evidence="11" key="3">
    <citation type="submission" date="2025-09" db="UniProtKB">
        <authorList>
            <consortium name="Ensembl"/>
        </authorList>
    </citation>
    <scope>IDENTIFICATION</scope>
</reference>
<dbReference type="GO" id="GO:0005615">
    <property type="term" value="C:extracellular space"/>
    <property type="evidence" value="ECO:0007669"/>
    <property type="project" value="TreeGrafter"/>
</dbReference>
<dbReference type="Pfam" id="PF00110">
    <property type="entry name" value="wnt"/>
    <property type="match status" value="1"/>
</dbReference>
<evidence type="ECO:0000256" key="10">
    <source>
        <dbReference type="RuleBase" id="RU003500"/>
    </source>
</evidence>
<organism evidence="11 12">
    <name type="scientific">Gouania willdenowi</name>
    <name type="common">Blunt-snouted clingfish</name>
    <name type="synonym">Lepadogaster willdenowi</name>
    <dbReference type="NCBI Taxonomy" id="441366"/>
    <lineage>
        <taxon>Eukaryota</taxon>
        <taxon>Metazoa</taxon>
        <taxon>Chordata</taxon>
        <taxon>Craniata</taxon>
        <taxon>Vertebrata</taxon>
        <taxon>Euteleostomi</taxon>
        <taxon>Actinopterygii</taxon>
        <taxon>Neopterygii</taxon>
        <taxon>Teleostei</taxon>
        <taxon>Neoteleostei</taxon>
        <taxon>Acanthomorphata</taxon>
        <taxon>Ovalentaria</taxon>
        <taxon>Blenniimorphae</taxon>
        <taxon>Blenniiformes</taxon>
        <taxon>Gobiesocoidei</taxon>
        <taxon>Gobiesocidae</taxon>
        <taxon>Gobiesocinae</taxon>
        <taxon>Gouania</taxon>
    </lineage>
</organism>
<dbReference type="Ensembl" id="ENSGWIT00000035582.1">
    <property type="protein sequence ID" value="ENSGWIP00000032692.1"/>
    <property type="gene ID" value="ENSGWIG00000016823.1"/>
</dbReference>
<dbReference type="Proteomes" id="UP000694680">
    <property type="component" value="Chromosome 7"/>
</dbReference>
<dbReference type="GO" id="GO:0060070">
    <property type="term" value="P:canonical Wnt signaling pathway"/>
    <property type="evidence" value="ECO:0007669"/>
    <property type="project" value="TreeGrafter"/>
</dbReference>
<dbReference type="RefSeq" id="XP_028309247.1">
    <property type="nucleotide sequence ID" value="XM_028453446.1"/>
</dbReference>
<keyword evidence="3 10" id="KW-0217">Developmental protein</keyword>
<evidence type="ECO:0000256" key="5">
    <source>
        <dbReference type="ARBA" id="ARBA00022530"/>
    </source>
</evidence>
<dbReference type="FunFam" id="3.30.2460.20:FF:000001">
    <property type="entry name" value="Wnt homolog"/>
    <property type="match status" value="1"/>
</dbReference>
<keyword evidence="6 10" id="KW-0879">Wnt signaling pathway</keyword>
<gene>
    <name evidence="11" type="primary">wnt10b</name>
</gene>
<protein>
    <recommendedName>
        <fullName evidence="10">Protein Wnt</fullName>
    </recommendedName>
</protein>
<dbReference type="GO" id="GO:0005125">
    <property type="term" value="F:cytokine activity"/>
    <property type="evidence" value="ECO:0007669"/>
    <property type="project" value="TreeGrafter"/>
</dbReference>
<accession>A0A8C5GMZ9</accession>
<keyword evidence="7" id="KW-1015">Disulfide bond</keyword>
<evidence type="ECO:0000256" key="2">
    <source>
        <dbReference type="ARBA" id="ARBA00005683"/>
    </source>
</evidence>
<keyword evidence="5" id="KW-0272">Extracellular matrix</keyword>
<dbReference type="PROSITE" id="PS00246">
    <property type="entry name" value="WNT1"/>
    <property type="match status" value="1"/>
</dbReference>
<dbReference type="PANTHER" id="PTHR12027">
    <property type="entry name" value="WNT RELATED"/>
    <property type="match status" value="1"/>
</dbReference>
<keyword evidence="9" id="KW-0449">Lipoprotein</keyword>
<evidence type="ECO:0000313" key="11">
    <source>
        <dbReference type="Ensembl" id="ENSGWIP00000032692.1"/>
    </source>
</evidence>
<dbReference type="GO" id="GO:0005109">
    <property type="term" value="F:frizzled binding"/>
    <property type="evidence" value="ECO:0007669"/>
    <property type="project" value="TreeGrafter"/>
</dbReference>
<dbReference type="GeneID" id="114467272"/>
<dbReference type="InterPro" id="IPR005817">
    <property type="entry name" value="Wnt"/>
</dbReference>
<evidence type="ECO:0000256" key="1">
    <source>
        <dbReference type="ARBA" id="ARBA00004498"/>
    </source>
</evidence>
<dbReference type="SMART" id="SM00097">
    <property type="entry name" value="WNT1"/>
    <property type="match status" value="1"/>
</dbReference>
<evidence type="ECO:0000256" key="6">
    <source>
        <dbReference type="ARBA" id="ARBA00022687"/>
    </source>
</evidence>
<dbReference type="PRINTS" id="PR01349">
    <property type="entry name" value="WNTPROTEIN"/>
</dbReference>
<keyword evidence="4" id="KW-0964">Secreted</keyword>
<reference evidence="11" key="2">
    <citation type="submission" date="2025-08" db="UniProtKB">
        <authorList>
            <consortium name="Ensembl"/>
        </authorList>
    </citation>
    <scope>IDENTIFICATION</scope>
</reference>
<dbReference type="GO" id="GO:0045165">
    <property type="term" value="P:cell fate commitment"/>
    <property type="evidence" value="ECO:0007669"/>
    <property type="project" value="TreeGrafter"/>
</dbReference>
<evidence type="ECO:0000256" key="7">
    <source>
        <dbReference type="ARBA" id="ARBA00023157"/>
    </source>
</evidence>
<proteinExistence type="inferred from homology"/>
<reference evidence="11" key="1">
    <citation type="submission" date="2020-06" db="EMBL/GenBank/DDBJ databases">
        <authorList>
            <consortium name="Wellcome Sanger Institute Data Sharing"/>
        </authorList>
    </citation>
    <scope>NUCLEOTIDE SEQUENCE [LARGE SCALE GENOMIC DNA]</scope>
</reference>
<comment type="function">
    <text evidence="10">Ligand for members of the frizzled family of seven transmembrane receptors.</text>
</comment>
<dbReference type="OrthoDB" id="5945655at2759"/>
<comment type="subcellular location">
    <subcellularLocation>
        <location evidence="1 10">Secreted</location>
        <location evidence="1 10">Extracellular space</location>
        <location evidence="1 10">Extracellular matrix</location>
    </subcellularLocation>
</comment>
<dbReference type="Gene3D" id="3.30.2460.20">
    <property type="match status" value="1"/>
</dbReference>
<evidence type="ECO:0000256" key="9">
    <source>
        <dbReference type="ARBA" id="ARBA00023288"/>
    </source>
</evidence>
<evidence type="ECO:0000256" key="4">
    <source>
        <dbReference type="ARBA" id="ARBA00022525"/>
    </source>
</evidence>
<dbReference type="PANTHER" id="PTHR12027:SF76">
    <property type="entry name" value="PROTEIN WNT-10B"/>
    <property type="match status" value="1"/>
</dbReference>
<comment type="similarity">
    <text evidence="2 10">Belongs to the Wnt family.</text>
</comment>